<keyword evidence="3" id="KW-0812">Transmembrane</keyword>
<dbReference type="GO" id="GO:0005634">
    <property type="term" value="C:nucleus"/>
    <property type="evidence" value="ECO:0007669"/>
    <property type="project" value="UniProtKB-SubCell"/>
</dbReference>
<dbReference type="SUPFAM" id="SSF51197">
    <property type="entry name" value="Clavaminate synthase-like"/>
    <property type="match status" value="1"/>
</dbReference>
<keyword evidence="5" id="KW-0687">Ribonucleoprotein</keyword>
<keyword evidence="1" id="KW-0234">DNA repair</keyword>
<dbReference type="GO" id="GO:1990904">
    <property type="term" value="C:ribonucleoprotein complex"/>
    <property type="evidence" value="ECO:0007669"/>
    <property type="project" value="UniProtKB-KW"/>
</dbReference>
<reference evidence="5 6" key="1">
    <citation type="submission" date="2021-06" db="EMBL/GenBank/DDBJ databases">
        <title>Genome sequence of Babesia caballi.</title>
        <authorList>
            <person name="Yamagishi J."/>
            <person name="Kidaka T."/>
            <person name="Ochi A."/>
        </authorList>
    </citation>
    <scope>NUCLEOTIDE SEQUENCE [LARGE SCALE GENOMIC DNA]</scope>
    <source>
        <strain evidence="5">USDA-D6B2</strain>
    </source>
</reference>
<feature type="transmembrane region" description="Helical" evidence="3">
    <location>
        <begin position="1778"/>
        <end position="1796"/>
    </location>
</feature>
<dbReference type="GO" id="GO:0016226">
    <property type="term" value="P:iron-sulfur cluster assembly"/>
    <property type="evidence" value="ECO:0007669"/>
    <property type="project" value="UniProtKB-UniRule"/>
</dbReference>
<dbReference type="Proteomes" id="UP001497744">
    <property type="component" value="Unassembled WGS sequence"/>
</dbReference>
<name>A0AAV4LTN8_BABCB</name>
<dbReference type="Pfam" id="PF14500">
    <property type="entry name" value="MMS19_N"/>
    <property type="match status" value="1"/>
</dbReference>
<evidence type="ECO:0000313" key="6">
    <source>
        <dbReference type="Proteomes" id="UP001497744"/>
    </source>
</evidence>
<keyword evidence="3" id="KW-0472">Membrane</keyword>
<keyword evidence="3" id="KW-1133">Transmembrane helix</keyword>
<comment type="similarity">
    <text evidence="1">Belongs to the MET18/MMS19 family.</text>
</comment>
<feature type="compositionally biased region" description="Basic and acidic residues" evidence="2">
    <location>
        <begin position="1577"/>
        <end position="1590"/>
    </location>
</feature>
<dbReference type="Gene3D" id="2.60.120.620">
    <property type="entry name" value="q2cbj1_9rhob like domain"/>
    <property type="match status" value="1"/>
</dbReference>
<evidence type="ECO:0000256" key="2">
    <source>
        <dbReference type="SAM" id="MobiDB-lite"/>
    </source>
</evidence>
<dbReference type="PANTHER" id="PTHR12891:SF0">
    <property type="entry name" value="MMS19 NUCLEOTIDE EXCISION REPAIR PROTEIN HOMOLOG"/>
    <property type="match status" value="1"/>
</dbReference>
<evidence type="ECO:0000256" key="3">
    <source>
        <dbReference type="SAM" id="Phobius"/>
    </source>
</evidence>
<dbReference type="EMBL" id="BPLF01000002">
    <property type="protein sequence ID" value="GIX63125.1"/>
    <property type="molecule type" value="Genomic_DNA"/>
</dbReference>
<feature type="domain" description="MMS19 N-terminal" evidence="4">
    <location>
        <begin position="58"/>
        <end position="320"/>
    </location>
</feature>
<evidence type="ECO:0000259" key="4">
    <source>
        <dbReference type="Pfam" id="PF14500"/>
    </source>
</evidence>
<comment type="caution">
    <text evidence="5">The sequence shown here is derived from an EMBL/GenBank/DDBJ whole genome shotgun (WGS) entry which is preliminary data.</text>
</comment>
<dbReference type="GO" id="GO:0097361">
    <property type="term" value="C:cytosolic [4Fe-4S] assembly targeting complex"/>
    <property type="evidence" value="ECO:0007669"/>
    <property type="project" value="UniProtKB-UniRule"/>
</dbReference>
<dbReference type="InterPro" id="IPR033438">
    <property type="entry name" value="MOLO1"/>
</dbReference>
<dbReference type="Pfam" id="PF17175">
    <property type="entry name" value="MOLO1"/>
    <property type="match status" value="1"/>
</dbReference>
<organism evidence="5 6">
    <name type="scientific">Babesia caballi</name>
    <dbReference type="NCBI Taxonomy" id="5871"/>
    <lineage>
        <taxon>Eukaryota</taxon>
        <taxon>Sar</taxon>
        <taxon>Alveolata</taxon>
        <taxon>Apicomplexa</taxon>
        <taxon>Aconoidasida</taxon>
        <taxon>Piroplasmida</taxon>
        <taxon>Babesiidae</taxon>
        <taxon>Babesia</taxon>
    </lineage>
</organism>
<dbReference type="InterPro" id="IPR039920">
    <property type="entry name" value="MMS19"/>
</dbReference>
<comment type="function">
    <text evidence="1">Key component of the cytosolic iron-sulfur protein assembly (CIA) complex, a multiprotein complex that mediates the incorporation of iron-sulfur cluster into apoproteins specifically involved in DNA metabolism and genomic integrity. In the CIA complex, MMS19 acts as an adapter between early-acting CIA components and a subset of cellular target iron-sulfur proteins.</text>
</comment>
<keyword evidence="1" id="KW-0227">DNA damage</keyword>
<evidence type="ECO:0000313" key="5">
    <source>
        <dbReference type="EMBL" id="GIX63125.1"/>
    </source>
</evidence>
<dbReference type="InterPro" id="IPR029240">
    <property type="entry name" value="MMS19_N"/>
</dbReference>
<dbReference type="GeneID" id="94194606"/>
<dbReference type="Pfam" id="PF05721">
    <property type="entry name" value="PhyH"/>
    <property type="match status" value="1"/>
</dbReference>
<keyword evidence="1" id="KW-0539">Nucleus</keyword>
<dbReference type="InterPro" id="IPR008775">
    <property type="entry name" value="Phytyl_CoA_dOase-like"/>
</dbReference>
<proteinExistence type="inferred from homology"/>
<protein>
    <recommendedName>
        <fullName evidence="1">MMS19 nucleotide excision repair protein</fullName>
    </recommendedName>
</protein>
<keyword evidence="6" id="KW-1185">Reference proteome</keyword>
<feature type="region of interest" description="Disordered" evidence="2">
    <location>
        <begin position="1562"/>
        <end position="1591"/>
    </location>
</feature>
<dbReference type="Gene3D" id="3.10.310.50">
    <property type="match status" value="1"/>
</dbReference>
<gene>
    <name evidence="5" type="ORF">BcabD6B2_25600</name>
</gene>
<sequence>MCDTVEEESAVEANPKLLEWINHYCDTDSDAKCTDSRNHILIEVVKGGDKAFVQIVSDHYEKEEDLVRKKNICRLVFEVLSRTENLFSAEDLVPLLHKSLTVTICTQFAIVALKALLQRHVRLEGTSMHLLTVLQPVYDLLLSQGIASMAQQPRIDFLWLTHFFLDAYRRHGVRSIKDLIPRFCAAVAGEKDPRNLLMIFDLVAKFCADDLSDDDVEALAKVYTSYYPIQFSPPKNDRIGIKPSELKERLLKAFKACTRFGAHSMEVMIDCLYSGYGTTEEHTVVLGDTLWFVEECAPVYGVECYTDHLDSFVDVILSEFFMAADHRENDDARSSASNLMAVSVDSDNDELDYDTFSVTQANAIGDLYYEDWRFVSKQLRLFGDILRVFMNSIDVDKKRDVIVKFLGVLREQFTADNSKNVEANGHAGYFLDIFCGIERYHELVLECVMVPLCNDVVVKYTDFKRGSISEMELCTQLTLTLPVLTSTLFAKLVSRCKQPIPTKFAKHIVVCALCCIQLSDNKMFVRGLKLLTLAVVSSKCRLLEQVLTHCLKESRLFTRSPAGRDGKDISHYADALLAVLKCHYPYCTPVLKLIEQMMDDLMENENIEESVSAYVKPDRGLSHEVAEIIATTIDKSTDAALLKKIVAVCCRCFVYVCEHPDSKILYAVYLFSLAVAANRSKLSTLVKGELSFSQILGYYKVFWQRGKHEELPHVLMKFATHILPQHMAMTSDEPIADVAKQLCQEGLAFLLPSILTDMNQEVVDVIMEYSKRDEITVFELEAMASLLERWIAGSSSVKERTETDALATSVEDATVFDEKRNASAHETSLARFRSVSSARLPPLIFSYLLASIDFETLESFDLKKHLESVPPNVMSSLVSRMFTFQGGKLASTLEHLGFNTRGFTNSRMSYMDLFFVDGTALDTVPPMVRMQYKFMTDHRHGSPRPDVRVTKHFLQTLSEMKDSLPVVVAIGTIAMWLDDSELVNDYANVAHLIVRHYVKQWPNLDAVKSTNASMQQKSDVKQDIKCSYLSSYEMWLQDEFLFLSQSLLLRIMCQMERPCVPMVAKRRDFDYCDAETPIQRIEQAKWPVFSLEGWQWEQLADVAASVAIGSSLPACRILGMLIVHCVVKAAPNTLSMASCRSVMKHDDGFVDMRTEQPTDRQPYVTYLKRWNEYMGISRDVVEQSARRLNPVELQLQAVSDLLHRQKLRCNDRATFGRVSPMRAPFVNSLGVELATDMEALVDRFEASRDETKTWVDSFASLWRSSAQKCNDVGKLERDAFRVLAEHWKKRGYLAPPGERVECCDTVTIRDMSKDIGSEAVPYLFCQEPKENSIWDWLMPKTPECSDGLSNLKPNRVLSLAVLDRIDANLRQYGIAVVRNVFEKEDIKIIRRALHLDSSMAREGAYKIMSEDPNVTVVKHTRGRIQCVMRGTSFERKLATLQRFWMPIIYYSLGRNLYISNVNLVSSDAMSYVEPWHRNNRNFGLTVLLALDDINEKTGRIQFLPGTHNGGTWVSPYKTGKVAVDLKMGDVLIFDSRLLHRHTTYARLLSCVFRSNTSTAENIAKKDTSLPKSTQHSEPVDPHKLTRDVQRKSTGRTPVNLISLGAGRRTQSIGYTLESFPNPLTSPGSCVHSASGARSLLCDPDGILSDHQQVELNELLCKERKYRIFVALAHSLLMPENQKDTQENFAKQLLSEWGGKDAECLLMVYVEDLGELKLAANVKGVFTQVPNRAVSTKVSQANVRAIEETFLKRQLPVFDALKQAITSVEVHLAGGKQSYFTTILIVGVLSLVVWAFLSRNQIKVY</sequence>
<dbReference type="GO" id="GO:0006281">
    <property type="term" value="P:DNA repair"/>
    <property type="evidence" value="ECO:0007669"/>
    <property type="project" value="UniProtKB-UniRule"/>
</dbReference>
<dbReference type="GO" id="GO:0005892">
    <property type="term" value="C:acetylcholine-gated channel complex"/>
    <property type="evidence" value="ECO:0007669"/>
    <property type="project" value="InterPro"/>
</dbReference>
<evidence type="ECO:0000256" key="1">
    <source>
        <dbReference type="RuleBase" id="RU367072"/>
    </source>
</evidence>
<dbReference type="PANTHER" id="PTHR12891">
    <property type="entry name" value="DNA REPAIR/TRANSCRIPTION PROTEIN MET18/MMS19"/>
    <property type="match status" value="1"/>
</dbReference>
<accession>A0AAV4LTN8</accession>
<comment type="subcellular location">
    <subcellularLocation>
        <location evidence="1">Nucleus</location>
    </subcellularLocation>
</comment>
<dbReference type="GO" id="GO:0051604">
    <property type="term" value="P:protein maturation"/>
    <property type="evidence" value="ECO:0007669"/>
    <property type="project" value="UniProtKB-UniRule"/>
</dbReference>
<dbReference type="RefSeq" id="XP_067715194.1">
    <property type="nucleotide sequence ID" value="XM_067859093.1"/>
</dbReference>